<organism evidence="1 2">
    <name type="scientific">Bacteroides intestinalis</name>
    <dbReference type="NCBI Taxonomy" id="329854"/>
    <lineage>
        <taxon>Bacteria</taxon>
        <taxon>Pseudomonadati</taxon>
        <taxon>Bacteroidota</taxon>
        <taxon>Bacteroidia</taxon>
        <taxon>Bacteroidales</taxon>
        <taxon>Bacteroidaceae</taxon>
        <taxon>Bacteroides</taxon>
    </lineage>
</organism>
<evidence type="ECO:0008006" key="3">
    <source>
        <dbReference type="Google" id="ProtNLM"/>
    </source>
</evidence>
<sequence length="98" mass="10783">MNRNMKTKFLLIGVIVVSAIFISSHKENKNIDLLLENIDAYAGSDEHGDIDETLVPYSKLGEKTIYCILDGKMLSTKIPCCKPDPSKFSGCAKGLDNC</sequence>
<dbReference type="AlphaFoldDB" id="A0AB37M9U2"/>
<evidence type="ECO:0000313" key="1">
    <source>
        <dbReference type="EMBL" id="RHN04453.1"/>
    </source>
</evidence>
<dbReference type="EMBL" id="QRQM01000022">
    <property type="protein sequence ID" value="RHN04453.1"/>
    <property type="molecule type" value="Genomic_DNA"/>
</dbReference>
<name>A0AB37M9U2_9BACE</name>
<evidence type="ECO:0000313" key="2">
    <source>
        <dbReference type="Proteomes" id="UP000286003"/>
    </source>
</evidence>
<accession>A0AB37M9U2</accession>
<comment type="caution">
    <text evidence="1">The sequence shown here is derived from an EMBL/GenBank/DDBJ whole genome shotgun (WGS) entry which is preliminary data.</text>
</comment>
<protein>
    <recommendedName>
        <fullName evidence="3">NVEALA protein</fullName>
    </recommendedName>
</protein>
<dbReference type="Proteomes" id="UP000286003">
    <property type="component" value="Unassembled WGS sequence"/>
</dbReference>
<gene>
    <name evidence="1" type="ORF">DWZ32_17685</name>
</gene>
<proteinExistence type="predicted"/>
<reference evidence="1 2" key="1">
    <citation type="submission" date="2018-08" db="EMBL/GenBank/DDBJ databases">
        <title>A genome reference for cultivated species of the human gut microbiota.</title>
        <authorList>
            <person name="Zou Y."/>
            <person name="Xue W."/>
            <person name="Luo G."/>
        </authorList>
    </citation>
    <scope>NUCLEOTIDE SEQUENCE [LARGE SCALE GENOMIC DNA]</scope>
    <source>
        <strain evidence="1 2">AF31-23</strain>
    </source>
</reference>